<gene>
    <name evidence="1" type="ORF">GCM10022232_39670</name>
</gene>
<dbReference type="Proteomes" id="UP001500456">
    <property type="component" value="Unassembled WGS sequence"/>
</dbReference>
<comment type="caution">
    <text evidence="1">The sequence shown here is derived from an EMBL/GenBank/DDBJ whole genome shotgun (WGS) entry which is preliminary data.</text>
</comment>
<organism evidence="1 2">
    <name type="scientific">Streptomyces plumbiresistens</name>
    <dbReference type="NCBI Taxonomy" id="511811"/>
    <lineage>
        <taxon>Bacteria</taxon>
        <taxon>Bacillati</taxon>
        <taxon>Actinomycetota</taxon>
        <taxon>Actinomycetes</taxon>
        <taxon>Kitasatosporales</taxon>
        <taxon>Streptomycetaceae</taxon>
        <taxon>Streptomyces</taxon>
    </lineage>
</organism>
<dbReference type="EMBL" id="BAAAZX010000010">
    <property type="protein sequence ID" value="GAA3998400.1"/>
    <property type="molecule type" value="Genomic_DNA"/>
</dbReference>
<dbReference type="RefSeq" id="WP_329344630.1">
    <property type="nucleotide sequence ID" value="NZ_BAAAZX010000010.1"/>
</dbReference>
<keyword evidence="2" id="KW-1185">Reference proteome</keyword>
<accession>A0ABP7RJS0</accession>
<protein>
    <submittedName>
        <fullName evidence="1">Uncharacterized protein</fullName>
    </submittedName>
</protein>
<proteinExistence type="predicted"/>
<name>A0ABP7RJS0_9ACTN</name>
<reference evidence="2" key="1">
    <citation type="journal article" date="2019" name="Int. J. Syst. Evol. Microbiol.">
        <title>The Global Catalogue of Microorganisms (GCM) 10K type strain sequencing project: providing services to taxonomists for standard genome sequencing and annotation.</title>
        <authorList>
            <consortium name="The Broad Institute Genomics Platform"/>
            <consortium name="The Broad Institute Genome Sequencing Center for Infectious Disease"/>
            <person name="Wu L."/>
            <person name="Ma J."/>
        </authorList>
    </citation>
    <scope>NUCLEOTIDE SEQUENCE [LARGE SCALE GENOMIC DNA]</scope>
    <source>
        <strain evidence="2">JCM 16924</strain>
    </source>
</reference>
<evidence type="ECO:0000313" key="1">
    <source>
        <dbReference type="EMBL" id="GAA3998400.1"/>
    </source>
</evidence>
<sequence>MAVVAEELEPALEDARQAHTAVLDRLRADAAVTPPGPYRQMLEGQAAQVQVGLQRIQHRVDDLRPRGILGNAADVTRFVSHGAMRTVMLPLTIGTGIVRRVLPGGGPADARQLLRNAEDEYAAAARALAACRAGEVLAEQVDDEGTAELLGSLRRQDEELLQALEDSLAEQARAVVASANGSGPPENQQGGVADAAGRTMRTAVDRARHVARSGVRYARGGDSGETLRGVPEPGPMAEEVLGAVRREEDLPIPGFSQLSTEQIQRRLRSLSQLDLTVIEGYERAHARRRRVLDAIEQLRGAEPWTGYDAMNTGDVVASLQDAPTDQARQVLEHEQRHRRRQEVISAAKARVSG</sequence>
<evidence type="ECO:0000313" key="2">
    <source>
        <dbReference type="Proteomes" id="UP001500456"/>
    </source>
</evidence>